<proteinExistence type="predicted"/>
<sequence>MDKILLMIISLFAGAAGVYFFLQGKQPGVTETTPVVSEPRLINALETTEAYSANALVLVKERNFFGKENNAVYVSQWQQKVVIGVDFTGFDWKTVSGIGEELKEGGNTVSGTIPELKVLHEYIVKGSEKNEVASRIVNFDEDKVLGAAAAARRGAADSCSRDMILYRDEVVQHAMDTVVRNLSAAMPLDAGGAPLVTFDLHFENEAALLAGIAARKAGGQGPQSCSGVEYIN</sequence>
<protein>
    <submittedName>
        <fullName evidence="1">Uncharacterized protein</fullName>
    </submittedName>
</protein>
<reference evidence="1 2" key="1">
    <citation type="submission" date="2021-06" db="EMBL/GenBank/DDBJ databases">
        <title>50 bacteria genomes isolated from Dapeng, Shenzhen, China.</title>
        <authorList>
            <person name="Zheng W."/>
            <person name="Yu S."/>
            <person name="Huang Y."/>
        </authorList>
    </citation>
    <scope>NUCLEOTIDE SEQUENCE [LARGE SCALE GENOMIC DNA]</scope>
    <source>
        <strain evidence="1 2">DP1N14-2</strain>
    </source>
</reference>
<gene>
    <name evidence="1" type="ORF">KUV26_18345</name>
</gene>
<organism evidence="1 2">
    <name type="scientific">Leisingera daeponensis</name>
    <dbReference type="NCBI Taxonomy" id="405746"/>
    <lineage>
        <taxon>Bacteria</taxon>
        <taxon>Pseudomonadati</taxon>
        <taxon>Pseudomonadota</taxon>
        <taxon>Alphaproteobacteria</taxon>
        <taxon>Rhodobacterales</taxon>
        <taxon>Roseobacteraceae</taxon>
        <taxon>Leisingera</taxon>
    </lineage>
</organism>
<comment type="caution">
    <text evidence="1">The sequence shown here is derived from an EMBL/GenBank/DDBJ whole genome shotgun (WGS) entry which is preliminary data.</text>
</comment>
<dbReference type="Proteomes" id="UP000766629">
    <property type="component" value="Unassembled WGS sequence"/>
</dbReference>
<evidence type="ECO:0000313" key="1">
    <source>
        <dbReference type="EMBL" id="MBY6141404.1"/>
    </source>
</evidence>
<dbReference type="RefSeq" id="WP_222509453.1">
    <property type="nucleotide sequence ID" value="NZ_JAHVJA010000010.1"/>
</dbReference>
<accession>A0ABS7NJN0</accession>
<dbReference type="EMBL" id="JAHVJA010000010">
    <property type="protein sequence ID" value="MBY6141404.1"/>
    <property type="molecule type" value="Genomic_DNA"/>
</dbReference>
<name>A0ABS7NJN0_9RHOB</name>
<keyword evidence="2" id="KW-1185">Reference proteome</keyword>
<evidence type="ECO:0000313" key="2">
    <source>
        <dbReference type="Proteomes" id="UP000766629"/>
    </source>
</evidence>